<dbReference type="Proteomes" id="UP001251528">
    <property type="component" value="Unassembled WGS sequence"/>
</dbReference>
<dbReference type="PANTHER" id="PTHR11360:SF224">
    <property type="entry name" value="MAJOR FACILITATOR SUPERFAMILY (MFS) PROFILE DOMAIN-CONTAINING PROTEIN-RELATED"/>
    <property type="match status" value="1"/>
</dbReference>
<evidence type="ECO:0000256" key="4">
    <source>
        <dbReference type="ARBA" id="ARBA00022692"/>
    </source>
</evidence>
<feature type="transmembrane region" description="Helical" evidence="8">
    <location>
        <begin position="64"/>
        <end position="83"/>
    </location>
</feature>
<dbReference type="EMBL" id="JASWJB010000043">
    <property type="protein sequence ID" value="KAK2606259.1"/>
    <property type="molecule type" value="Genomic_DNA"/>
</dbReference>
<evidence type="ECO:0000256" key="5">
    <source>
        <dbReference type="ARBA" id="ARBA00022989"/>
    </source>
</evidence>
<dbReference type="GO" id="GO:0016020">
    <property type="term" value="C:membrane"/>
    <property type="evidence" value="ECO:0007669"/>
    <property type="project" value="UniProtKB-SubCell"/>
</dbReference>
<feature type="transmembrane region" description="Helical" evidence="8">
    <location>
        <begin position="394"/>
        <end position="416"/>
    </location>
</feature>
<evidence type="ECO:0000256" key="6">
    <source>
        <dbReference type="ARBA" id="ARBA00023136"/>
    </source>
</evidence>
<dbReference type="SUPFAM" id="SSF103473">
    <property type="entry name" value="MFS general substrate transporter"/>
    <property type="match status" value="1"/>
</dbReference>
<comment type="similarity">
    <text evidence="2">Belongs to the major facilitator superfamily. Monocarboxylate porter (TC 2.A.1.13) family.</text>
</comment>
<dbReference type="AlphaFoldDB" id="A0AAJ0G0P1"/>
<evidence type="ECO:0000256" key="7">
    <source>
        <dbReference type="SAM" id="MobiDB-lite"/>
    </source>
</evidence>
<feature type="compositionally biased region" description="Low complexity" evidence="7">
    <location>
        <begin position="1"/>
        <end position="18"/>
    </location>
</feature>
<evidence type="ECO:0000256" key="3">
    <source>
        <dbReference type="ARBA" id="ARBA00022448"/>
    </source>
</evidence>
<evidence type="ECO:0000256" key="1">
    <source>
        <dbReference type="ARBA" id="ARBA00004141"/>
    </source>
</evidence>
<feature type="transmembrane region" description="Helical" evidence="8">
    <location>
        <begin position="103"/>
        <end position="124"/>
    </location>
</feature>
<keyword evidence="4 8" id="KW-0812">Transmembrane</keyword>
<feature type="transmembrane region" description="Helical" evidence="8">
    <location>
        <begin position="136"/>
        <end position="155"/>
    </location>
</feature>
<dbReference type="InterPro" id="IPR011701">
    <property type="entry name" value="MFS"/>
</dbReference>
<protein>
    <recommendedName>
        <fullName evidence="9">Major facilitator superfamily (MFS) profile domain-containing protein</fullName>
    </recommendedName>
</protein>
<dbReference type="Pfam" id="PF07690">
    <property type="entry name" value="MFS_1"/>
    <property type="match status" value="1"/>
</dbReference>
<feature type="transmembrane region" description="Helical" evidence="8">
    <location>
        <begin position="359"/>
        <end position="382"/>
    </location>
</feature>
<feature type="transmembrane region" description="Helical" evidence="8">
    <location>
        <begin position="224"/>
        <end position="244"/>
    </location>
</feature>
<dbReference type="GO" id="GO:0022857">
    <property type="term" value="F:transmembrane transporter activity"/>
    <property type="evidence" value="ECO:0007669"/>
    <property type="project" value="InterPro"/>
</dbReference>
<reference evidence="10" key="1">
    <citation type="submission" date="2023-06" db="EMBL/GenBank/DDBJ databases">
        <title>Conoideocrella luteorostrata (Hypocreales: Clavicipitaceae), a potential biocontrol fungus for elongate hemlock scale in United States Christmas tree production areas.</title>
        <authorList>
            <person name="Barrett H."/>
            <person name="Lovett B."/>
            <person name="Macias A.M."/>
            <person name="Stajich J.E."/>
            <person name="Kasson M.T."/>
        </authorList>
    </citation>
    <scope>NUCLEOTIDE SEQUENCE</scope>
    <source>
        <strain evidence="10">ARSEF 14590</strain>
    </source>
</reference>
<dbReference type="PANTHER" id="PTHR11360">
    <property type="entry name" value="MONOCARBOXYLATE TRANSPORTER"/>
    <property type="match status" value="1"/>
</dbReference>
<comment type="subcellular location">
    <subcellularLocation>
        <location evidence="1">Membrane</location>
        <topology evidence="1">Multi-pass membrane protein</topology>
    </subcellularLocation>
</comment>
<keyword evidence="11" id="KW-1185">Reference proteome</keyword>
<feature type="region of interest" description="Disordered" evidence="7">
    <location>
        <begin position="1"/>
        <end position="58"/>
    </location>
</feature>
<evidence type="ECO:0000313" key="11">
    <source>
        <dbReference type="Proteomes" id="UP001251528"/>
    </source>
</evidence>
<feature type="transmembrane region" description="Helical" evidence="8">
    <location>
        <begin position="304"/>
        <end position="322"/>
    </location>
</feature>
<comment type="caution">
    <text evidence="10">The sequence shown here is derived from an EMBL/GenBank/DDBJ whole genome shotgun (WGS) entry which is preliminary data.</text>
</comment>
<name>A0AAJ0G0P1_9HYPO</name>
<keyword evidence="5 8" id="KW-1133">Transmembrane helix</keyword>
<feature type="transmembrane region" description="Helical" evidence="8">
    <location>
        <begin position="161"/>
        <end position="180"/>
    </location>
</feature>
<organism evidence="10 11">
    <name type="scientific">Conoideocrella luteorostrata</name>
    <dbReference type="NCBI Taxonomy" id="1105319"/>
    <lineage>
        <taxon>Eukaryota</taxon>
        <taxon>Fungi</taxon>
        <taxon>Dikarya</taxon>
        <taxon>Ascomycota</taxon>
        <taxon>Pezizomycotina</taxon>
        <taxon>Sordariomycetes</taxon>
        <taxon>Hypocreomycetidae</taxon>
        <taxon>Hypocreales</taxon>
        <taxon>Clavicipitaceae</taxon>
        <taxon>Conoideocrella</taxon>
    </lineage>
</organism>
<dbReference type="CDD" id="cd17352">
    <property type="entry name" value="MFS_MCT_SLC16"/>
    <property type="match status" value="1"/>
</dbReference>
<feature type="domain" description="Major facilitator superfamily (MFS) profile" evidence="9">
    <location>
        <begin position="64"/>
        <end position="448"/>
    </location>
</feature>
<dbReference type="InterPro" id="IPR020846">
    <property type="entry name" value="MFS_dom"/>
</dbReference>
<feature type="transmembrane region" description="Helical" evidence="8">
    <location>
        <begin position="334"/>
        <end position="353"/>
    </location>
</feature>
<sequence length="456" mass="49298">MSSVSQPRRQSSSGSLSSMTVQQNEPDQDHTGTDNTYPLEKTDEEKAPAGNPHQGPPAPDGGTVAWLVVLGAWCTSFCSFGWINSVGAFQEYYQHGLLPSYSASTIAWIPSLQIFFMNAMGPIVGMLYDKYGPRQLIFVGTLLHVFGLMMCSLGTQYYQILLAQGVCSAIGVSAIFQPSINCIHGWFNVKRGAAFGILSTGSSLGGVIFPIMVNRLIRQVGFPWAMRICAFLILGLLIVANLTVRSFQPPRPQKITRAQLAKPFSEFDFVFLCGGFFCFTFGIFVPIDYLPVQALDAGMDPNLVQYLLSILNAASLFGRLFSGVMGDRIGRYNIFVVVCCLTGIWVLALWIPSSSTGGIIAFAALFGFCSGAYVSLIAPLVAQISPLREIGFRTGIIFFVASIGGLVTNPISGAILGDNKNWVGVKVFAGVFCLAGTVLVLIARIHRTGWKLAVVF</sequence>
<dbReference type="PROSITE" id="PS50850">
    <property type="entry name" value="MFS"/>
    <property type="match status" value="1"/>
</dbReference>
<gene>
    <name evidence="10" type="ORF">QQS21_003307</name>
</gene>
<evidence type="ECO:0000256" key="2">
    <source>
        <dbReference type="ARBA" id="ARBA00006727"/>
    </source>
</evidence>
<feature type="transmembrane region" description="Helical" evidence="8">
    <location>
        <begin position="264"/>
        <end position="284"/>
    </location>
</feature>
<dbReference type="Gene3D" id="1.20.1250.20">
    <property type="entry name" value="MFS general substrate transporter like domains"/>
    <property type="match status" value="2"/>
</dbReference>
<evidence type="ECO:0000256" key="8">
    <source>
        <dbReference type="SAM" id="Phobius"/>
    </source>
</evidence>
<evidence type="ECO:0000313" key="10">
    <source>
        <dbReference type="EMBL" id="KAK2606259.1"/>
    </source>
</evidence>
<proteinExistence type="inferred from homology"/>
<evidence type="ECO:0000259" key="9">
    <source>
        <dbReference type="PROSITE" id="PS50850"/>
    </source>
</evidence>
<accession>A0AAJ0G0P1</accession>
<feature type="transmembrane region" description="Helical" evidence="8">
    <location>
        <begin position="192"/>
        <end position="212"/>
    </location>
</feature>
<dbReference type="InterPro" id="IPR036259">
    <property type="entry name" value="MFS_trans_sf"/>
</dbReference>
<dbReference type="InterPro" id="IPR050327">
    <property type="entry name" value="Proton-linked_MCT"/>
</dbReference>
<keyword evidence="3" id="KW-0813">Transport</keyword>
<feature type="transmembrane region" description="Helical" evidence="8">
    <location>
        <begin position="422"/>
        <end position="443"/>
    </location>
</feature>
<keyword evidence="6 8" id="KW-0472">Membrane</keyword>